<dbReference type="EMBL" id="JAAMPI010000218">
    <property type="protein sequence ID" value="KAF4633974.1"/>
    <property type="molecule type" value="Genomic_DNA"/>
</dbReference>
<dbReference type="InterPro" id="IPR010730">
    <property type="entry name" value="HET"/>
</dbReference>
<evidence type="ECO:0000259" key="2">
    <source>
        <dbReference type="Pfam" id="PF06985"/>
    </source>
</evidence>
<dbReference type="PANTHER" id="PTHR24148:SF73">
    <property type="entry name" value="HET DOMAIN PROTEIN (AFU_ORTHOLOGUE AFUA_8G01020)"/>
    <property type="match status" value="1"/>
</dbReference>
<evidence type="ECO:0000313" key="3">
    <source>
        <dbReference type="EMBL" id="KAF4633974.1"/>
    </source>
</evidence>
<dbReference type="Pfam" id="PF26639">
    <property type="entry name" value="Het-6_barrel"/>
    <property type="match status" value="1"/>
</dbReference>
<comment type="caution">
    <text evidence="3">The sequence shown here is derived from an EMBL/GenBank/DDBJ whole genome shotgun (WGS) entry which is preliminary data.</text>
</comment>
<proteinExistence type="predicted"/>
<dbReference type="OrthoDB" id="3557394at2759"/>
<feature type="region of interest" description="Disordered" evidence="1">
    <location>
        <begin position="581"/>
        <end position="625"/>
    </location>
</feature>
<sequence>MSSFQEMAQNITSFKYTPLKTDENEIRLVVLLPPNDSEEIVCRIIHKHMTDDDVTYEALSYVWGSSEDIHSIQLMGSVEEPESVTKHNFPVTKNLHEALCLLRRPESCRVLWIDAICINQSDDAERSSQVALMRSIYSNAFHAVVYFGPEDEFSKPGIDFLTRVATTIAPDQLPEAGVWQASKNIEEHPMREVLKEPKALEVAVAFLSRPWWSRVWIAQEITVAKKATLLWGKQTLIWEACARTIHILHNYIGHLRETPEFEQSEAWLKIDDYMFWTMAVIQTSEAYRRNLKSPLMDILQRFWFSEATDSRDKVFALLGIASDTGPDSLIPDYSLLQGQVYGMIVKDLIKRANNLDILALCSGPGVRRVEGLPTWAPDWTVQGKKVKLEKGYHTFPFFTMYSKQSSIWGSSGGSPRKLCASRTESVDSVRFSEDSREMYLKGVCVDTIKELSEVRSCRFMRYSAFEDWGKLGDKLSHYPTGEHVPEAFARTLCANQFEFFEGLLLGDLDDYSTCQATVTSGRKFMLTKNGLMGLAVIEAEEGDVICVIEGSRMPIVLRKEDDHYLMITYRANKFLNLMSGNKAPKQAEPQSQESRKRKSRPSDSDDFIQGSGEKDRSPRSPWNCHQTQHSTIFQDDIHRSGDLPSSIDLCQRYRAIDLSKIYSLSLGDSECIPIQNLGRITDEERDSSCRLCRLLWNLRPGDSDLERSIDKDRGQPDRWLTYVSWAKVEQNGAGPRIDGFALAVLPSKPTWESESWKLGYNHRHHVLSTGYIGQPLEGNSMSSKFHVRSVKPTSIDYSIIKKWLRFCHSYHQEFCMPINSGLGNYFRLIHCETRRIVPITMSTSPVPHFLALSYVWGDKVDQEQDKAPRDYLPKGRPPTIEDSITVTLELGFDYLWIDRYCIWQDDDEDKHAQIRLMSQIYGSAQATIIAAAGSDPKYGLPGVGKRSRIPQPKVKIGPRALCWTMETSKSLLQNSVWITHAWTFQEALLSASIDIHRQTGLF</sequence>
<dbReference type="AlphaFoldDB" id="A0A8H4W7R1"/>
<evidence type="ECO:0000313" key="4">
    <source>
        <dbReference type="Proteomes" id="UP000566819"/>
    </source>
</evidence>
<evidence type="ECO:0000256" key="1">
    <source>
        <dbReference type="SAM" id="MobiDB-lite"/>
    </source>
</evidence>
<protein>
    <recommendedName>
        <fullName evidence="2">Heterokaryon incompatibility domain-containing protein</fullName>
    </recommendedName>
</protein>
<organism evidence="3 4">
    <name type="scientific">Cudoniella acicularis</name>
    <dbReference type="NCBI Taxonomy" id="354080"/>
    <lineage>
        <taxon>Eukaryota</taxon>
        <taxon>Fungi</taxon>
        <taxon>Dikarya</taxon>
        <taxon>Ascomycota</taxon>
        <taxon>Pezizomycotina</taxon>
        <taxon>Leotiomycetes</taxon>
        <taxon>Helotiales</taxon>
        <taxon>Tricladiaceae</taxon>
        <taxon>Cudoniella</taxon>
    </lineage>
</organism>
<dbReference type="PANTHER" id="PTHR24148">
    <property type="entry name" value="ANKYRIN REPEAT DOMAIN-CONTAINING PROTEIN 39 HOMOLOG-RELATED"/>
    <property type="match status" value="1"/>
</dbReference>
<name>A0A8H4W7R1_9HELO</name>
<dbReference type="InterPro" id="IPR052895">
    <property type="entry name" value="HetReg/Transcr_Mod"/>
</dbReference>
<reference evidence="3 4" key="1">
    <citation type="submission" date="2020-03" db="EMBL/GenBank/DDBJ databases">
        <title>Draft Genome Sequence of Cudoniella acicularis.</title>
        <authorList>
            <person name="Buettner E."/>
            <person name="Kellner H."/>
        </authorList>
    </citation>
    <scope>NUCLEOTIDE SEQUENCE [LARGE SCALE GENOMIC DNA]</scope>
    <source>
        <strain evidence="3 4">DSM 108380</strain>
    </source>
</reference>
<dbReference type="Proteomes" id="UP000566819">
    <property type="component" value="Unassembled WGS sequence"/>
</dbReference>
<feature type="domain" description="Heterokaryon incompatibility" evidence="2">
    <location>
        <begin position="849"/>
        <end position="986"/>
    </location>
</feature>
<keyword evidence="4" id="KW-1185">Reference proteome</keyword>
<accession>A0A8H4W7R1</accession>
<feature type="domain" description="Heterokaryon incompatibility" evidence="2">
    <location>
        <begin position="56"/>
        <end position="220"/>
    </location>
</feature>
<dbReference type="Pfam" id="PF06985">
    <property type="entry name" value="HET"/>
    <property type="match status" value="2"/>
</dbReference>
<gene>
    <name evidence="3" type="ORF">G7Y89_g4138</name>
</gene>